<organism evidence="5">
    <name type="scientific">marine metagenome</name>
    <dbReference type="NCBI Taxonomy" id="408172"/>
    <lineage>
        <taxon>unclassified sequences</taxon>
        <taxon>metagenomes</taxon>
        <taxon>ecological metagenomes</taxon>
    </lineage>
</organism>
<keyword evidence="2" id="KW-0489">Methyltransferase</keyword>
<dbReference type="PANTHER" id="PTHR44307">
    <property type="entry name" value="PHOSPHOETHANOLAMINE METHYLTRANSFERASE"/>
    <property type="match status" value="1"/>
</dbReference>
<evidence type="ECO:0000256" key="3">
    <source>
        <dbReference type="ARBA" id="ARBA00022679"/>
    </source>
</evidence>
<evidence type="ECO:0000256" key="2">
    <source>
        <dbReference type="ARBA" id="ARBA00022603"/>
    </source>
</evidence>
<dbReference type="GO" id="GO:0008168">
    <property type="term" value="F:methyltransferase activity"/>
    <property type="evidence" value="ECO:0007669"/>
    <property type="project" value="UniProtKB-KW"/>
</dbReference>
<accession>A0A381THZ3</accession>
<dbReference type="EMBL" id="UINC01004335">
    <property type="protein sequence ID" value="SVA13563.1"/>
    <property type="molecule type" value="Genomic_DNA"/>
</dbReference>
<dbReference type="SUPFAM" id="SSF53335">
    <property type="entry name" value="S-adenosyl-L-methionine-dependent methyltransferases"/>
    <property type="match status" value="1"/>
</dbReference>
<dbReference type="InterPro" id="IPR029063">
    <property type="entry name" value="SAM-dependent_MTases_sf"/>
</dbReference>
<protein>
    <recommendedName>
        <fullName evidence="6">Methyltransferase type 11 domain-containing protein</fullName>
    </recommendedName>
</protein>
<dbReference type="GO" id="GO:0032259">
    <property type="term" value="P:methylation"/>
    <property type="evidence" value="ECO:0007669"/>
    <property type="project" value="UniProtKB-KW"/>
</dbReference>
<name>A0A381THZ3_9ZZZZ</name>
<keyword evidence="3" id="KW-0808">Transferase</keyword>
<sequence length="282" mass="32359">MNDSLNIKSMKLYNNVDRIFNELREIGKSTSSTLLVEDLTKFDQLHYHGTDAIDIFIEKLEINEKTKILDVGSGIGGPARYIANKTGAEITAIELQSDQNNLAKDLTKKCGLSNKVNHICGDILDYDFKNQTFDAVVSWLTLYHIANHEILLKKLFDLLNPNGFFYTEDITSRINLSNADRKEIKKEIYGIHLPYFDKYISNLEQNGFKLIFSEDMSSSWTDFTKERIKKYNSEKERNIRVHGKEVYDSLNSFYNFVGQYFSNGKLGGIRVIAKKLATGYSK</sequence>
<comment type="pathway">
    <text evidence="1">Lipid metabolism.</text>
</comment>
<dbReference type="CDD" id="cd02440">
    <property type="entry name" value="AdoMet_MTases"/>
    <property type="match status" value="1"/>
</dbReference>
<proteinExistence type="predicted"/>
<dbReference type="Gene3D" id="3.40.50.150">
    <property type="entry name" value="Vaccinia Virus protein VP39"/>
    <property type="match status" value="1"/>
</dbReference>
<evidence type="ECO:0000256" key="1">
    <source>
        <dbReference type="ARBA" id="ARBA00005189"/>
    </source>
</evidence>
<dbReference type="PANTHER" id="PTHR44307:SF2">
    <property type="entry name" value="PHOSPHOETHANOLAMINE METHYLTRANSFERASE ISOFORM X1"/>
    <property type="match status" value="1"/>
</dbReference>
<comment type="pathway">
    <text evidence="4">Phospholipid metabolism.</text>
</comment>
<gene>
    <name evidence="5" type="ORF">METZ01_LOCUS66417</name>
</gene>
<dbReference type="Pfam" id="PF02353">
    <property type="entry name" value="CMAS"/>
    <property type="match status" value="1"/>
</dbReference>
<evidence type="ECO:0008006" key="6">
    <source>
        <dbReference type="Google" id="ProtNLM"/>
    </source>
</evidence>
<evidence type="ECO:0000256" key="4">
    <source>
        <dbReference type="ARBA" id="ARBA00025707"/>
    </source>
</evidence>
<dbReference type="AlphaFoldDB" id="A0A381THZ3"/>
<reference evidence="5" key="1">
    <citation type="submission" date="2018-05" db="EMBL/GenBank/DDBJ databases">
        <authorList>
            <person name="Lanie J.A."/>
            <person name="Ng W.-L."/>
            <person name="Kazmierczak K.M."/>
            <person name="Andrzejewski T.M."/>
            <person name="Davidsen T.M."/>
            <person name="Wayne K.J."/>
            <person name="Tettelin H."/>
            <person name="Glass J.I."/>
            <person name="Rusch D."/>
            <person name="Podicherti R."/>
            <person name="Tsui H.-C.T."/>
            <person name="Winkler M.E."/>
        </authorList>
    </citation>
    <scope>NUCLEOTIDE SEQUENCE</scope>
</reference>
<evidence type="ECO:0000313" key="5">
    <source>
        <dbReference type="EMBL" id="SVA13563.1"/>
    </source>
</evidence>